<dbReference type="SUPFAM" id="SSF53756">
    <property type="entry name" value="UDP-Glycosyltransferase/glycogen phosphorylase"/>
    <property type="match status" value="1"/>
</dbReference>
<keyword evidence="1" id="KW-0328">Glycosyltransferase</keyword>
<evidence type="ECO:0000313" key="4">
    <source>
        <dbReference type="EMBL" id="CRH06897.1"/>
    </source>
</evidence>
<reference evidence="4" key="1">
    <citation type="submission" date="2015-04" db="EMBL/GenBank/DDBJ databases">
        <authorList>
            <person name="Syromyatnikov M.Y."/>
            <person name="Popov V.N."/>
        </authorList>
    </citation>
    <scope>NUCLEOTIDE SEQUENCE</scope>
    <source>
        <strain evidence="4">MO-1</strain>
    </source>
</reference>
<gene>
    <name evidence="4" type="ORF">MAGMO_2747</name>
</gene>
<protein>
    <submittedName>
        <fullName evidence="4">Putative GT4</fullName>
    </submittedName>
</protein>
<sequence length="391" mass="44586">MPTPQHPHRLLFVGASNIVMQRDVLILKHLAERGFAVHLCLWDREGAGNPDAVRWATERRLIQANSIPDYARQAAQWGSDLKPDLVYFSSFLLFPWTIGIKKRCGAKLLFNYHDFPLFTTSYKIARKLRMPWLRKLLFHLLKPLENHFLRHTDGVTGTPLVESEMARIERNTTNLEVLINAPLLNTEPVEGAHWEKVKDLRYVIYSGAMGGPNGLELMLQGFAKLAKQPAFADLHFILAGKMDNVDAATMERLMAATGVAQRIHYLGWLPYAELLPILQGAKLGYALYDPNYGRNQFLAEGTLRKPYTYMPYGVPTLTNTHLCDVVVREGAGAYVAYDVDAITQKSMELLTQPELLEEMGQRGRMATQERYNWEIESQKIDRVMARMELEQ</sequence>
<dbReference type="AlphaFoldDB" id="A0A1S7LLA4"/>
<keyword evidence="2" id="KW-0808">Transferase</keyword>
<dbReference type="InterPro" id="IPR001296">
    <property type="entry name" value="Glyco_trans_1"/>
</dbReference>
<feature type="domain" description="Glycosyl transferase family 1" evidence="3">
    <location>
        <begin position="195"/>
        <end position="364"/>
    </location>
</feature>
<dbReference type="PANTHER" id="PTHR12526:SF510">
    <property type="entry name" value="D-INOSITOL 3-PHOSPHATE GLYCOSYLTRANSFERASE"/>
    <property type="match status" value="1"/>
</dbReference>
<evidence type="ECO:0000256" key="2">
    <source>
        <dbReference type="ARBA" id="ARBA00022679"/>
    </source>
</evidence>
<evidence type="ECO:0000256" key="1">
    <source>
        <dbReference type="ARBA" id="ARBA00022676"/>
    </source>
</evidence>
<dbReference type="Pfam" id="PF00534">
    <property type="entry name" value="Glycos_transf_1"/>
    <property type="match status" value="1"/>
</dbReference>
<dbReference type="Gene3D" id="3.40.50.2000">
    <property type="entry name" value="Glycogen Phosphorylase B"/>
    <property type="match status" value="2"/>
</dbReference>
<proteinExistence type="predicted"/>
<dbReference type="GO" id="GO:0016757">
    <property type="term" value="F:glycosyltransferase activity"/>
    <property type="evidence" value="ECO:0007669"/>
    <property type="project" value="UniProtKB-KW"/>
</dbReference>
<dbReference type="PANTHER" id="PTHR12526">
    <property type="entry name" value="GLYCOSYLTRANSFERASE"/>
    <property type="match status" value="1"/>
</dbReference>
<organism evidence="4">
    <name type="scientific">Magnetococcus massalia (strain MO-1)</name>
    <dbReference type="NCBI Taxonomy" id="451514"/>
    <lineage>
        <taxon>Bacteria</taxon>
        <taxon>Pseudomonadati</taxon>
        <taxon>Pseudomonadota</taxon>
        <taxon>Magnetococcia</taxon>
        <taxon>Magnetococcales</taxon>
        <taxon>Magnetococcaceae</taxon>
        <taxon>Magnetococcus</taxon>
    </lineage>
</organism>
<accession>A0A1S7LLA4</accession>
<evidence type="ECO:0000259" key="3">
    <source>
        <dbReference type="Pfam" id="PF00534"/>
    </source>
</evidence>
<dbReference type="EMBL" id="LO017727">
    <property type="protein sequence ID" value="CRH06897.1"/>
    <property type="molecule type" value="Genomic_DNA"/>
</dbReference>
<name>A0A1S7LLA4_MAGMO</name>